<keyword evidence="3" id="KW-0238">DNA-binding</keyword>
<comment type="caution">
    <text evidence="10">The sequence shown here is derived from an EMBL/GenBank/DDBJ whole genome shotgun (WGS) entry which is preliminary data.</text>
</comment>
<evidence type="ECO:0000256" key="1">
    <source>
        <dbReference type="ARBA" id="ARBA00018672"/>
    </source>
</evidence>
<dbReference type="GO" id="GO:0000160">
    <property type="term" value="P:phosphorelay signal transduction system"/>
    <property type="evidence" value="ECO:0007669"/>
    <property type="project" value="InterPro"/>
</dbReference>
<dbReference type="InterPro" id="IPR001789">
    <property type="entry name" value="Sig_transdc_resp-reg_receiver"/>
</dbReference>
<proteinExistence type="predicted"/>
<dbReference type="Proteomes" id="UP000823849">
    <property type="component" value="Unassembled WGS sequence"/>
</dbReference>
<accession>A0A9D2NBN8</accession>
<reference evidence="10" key="1">
    <citation type="journal article" date="2021" name="PeerJ">
        <title>Extensive microbial diversity within the chicken gut microbiome revealed by metagenomics and culture.</title>
        <authorList>
            <person name="Gilroy R."/>
            <person name="Ravi A."/>
            <person name="Getino M."/>
            <person name="Pursley I."/>
            <person name="Horton D.L."/>
            <person name="Alikhan N.F."/>
            <person name="Baker D."/>
            <person name="Gharbi K."/>
            <person name="Hall N."/>
            <person name="Watson M."/>
            <person name="Adriaenssens E.M."/>
            <person name="Foster-Nyarko E."/>
            <person name="Jarju S."/>
            <person name="Secka A."/>
            <person name="Antonio M."/>
            <person name="Oren A."/>
            <person name="Chaudhuri R.R."/>
            <person name="La Ragione R."/>
            <person name="Hildebrand F."/>
            <person name="Pallen M.J."/>
        </authorList>
    </citation>
    <scope>NUCLEOTIDE SEQUENCE</scope>
    <source>
        <strain evidence="10">CHK185-5351</strain>
    </source>
</reference>
<dbReference type="Pfam" id="PF12833">
    <property type="entry name" value="HTH_18"/>
    <property type="match status" value="1"/>
</dbReference>
<evidence type="ECO:0000256" key="5">
    <source>
        <dbReference type="ARBA" id="ARBA00024867"/>
    </source>
</evidence>
<feature type="modified residue" description="4-aspartylphosphate" evidence="6">
    <location>
        <position position="55"/>
    </location>
</feature>
<dbReference type="EMBL" id="DWWU01000030">
    <property type="protein sequence ID" value="HJC15603.1"/>
    <property type="molecule type" value="Genomic_DNA"/>
</dbReference>
<dbReference type="InterPro" id="IPR009057">
    <property type="entry name" value="Homeodomain-like_sf"/>
</dbReference>
<evidence type="ECO:0000313" key="10">
    <source>
        <dbReference type="EMBL" id="HJC15603.1"/>
    </source>
</evidence>
<name>A0A9D2NBN8_9FIRM</name>
<evidence type="ECO:0000256" key="7">
    <source>
        <dbReference type="SAM" id="MobiDB-lite"/>
    </source>
</evidence>
<dbReference type="PROSITE" id="PS01124">
    <property type="entry name" value="HTH_ARAC_FAMILY_2"/>
    <property type="match status" value="1"/>
</dbReference>
<dbReference type="SMART" id="SM00342">
    <property type="entry name" value="HTH_ARAC"/>
    <property type="match status" value="1"/>
</dbReference>
<dbReference type="InterPro" id="IPR018062">
    <property type="entry name" value="HTH_AraC-typ_CS"/>
</dbReference>
<feature type="domain" description="Response regulatory" evidence="9">
    <location>
        <begin position="3"/>
        <end position="121"/>
    </location>
</feature>
<dbReference type="PRINTS" id="PR00032">
    <property type="entry name" value="HTHARAC"/>
</dbReference>
<dbReference type="Gene3D" id="3.40.50.2300">
    <property type="match status" value="1"/>
</dbReference>
<evidence type="ECO:0000256" key="3">
    <source>
        <dbReference type="ARBA" id="ARBA00023125"/>
    </source>
</evidence>
<dbReference type="InterPro" id="IPR011006">
    <property type="entry name" value="CheY-like_superfamily"/>
</dbReference>
<evidence type="ECO:0000256" key="6">
    <source>
        <dbReference type="PROSITE-ProRule" id="PRU00169"/>
    </source>
</evidence>
<dbReference type="PROSITE" id="PS00041">
    <property type="entry name" value="HTH_ARAC_FAMILY_1"/>
    <property type="match status" value="1"/>
</dbReference>
<dbReference type="PANTHER" id="PTHR43280">
    <property type="entry name" value="ARAC-FAMILY TRANSCRIPTIONAL REGULATOR"/>
    <property type="match status" value="1"/>
</dbReference>
<sequence length="293" mass="33213">MIRLLIADDEPLVQAGVKSMLEWSSHGIEICGICSNGSEALEMIGRFRPEIVISDIWMPEMDGLTLLKTCRNCYGDLPVFLMLTGHKDFGCARKAIHYGAAEYILKQELTAQSLEHAVRSALQRVKNLQQTRDMVSACLTLLRKGNEDRKDFTSAENPAGKKRHRNVIDRIQKYMQENCTGKLTLRETASAFGLSPNYLSALFTKSCGYSFTEYRNHIKIEEAKRMLDTGGMKIYEVAEYLGFDSAFYFSKVFKKTEGISPREYLRGFSSDKSGRREYTGRPAPLARCPQEEL</sequence>
<comment type="function">
    <text evidence="5">May play the central regulatory role in sporulation. It may be an element of the effector pathway responsible for the activation of sporulation genes in response to nutritional stress. Spo0A may act in concert with spo0H (a sigma factor) to control the expression of some genes that are critical to the sporulation process.</text>
</comment>
<dbReference type="InterPro" id="IPR018060">
    <property type="entry name" value="HTH_AraC"/>
</dbReference>
<dbReference type="SUPFAM" id="SSF46689">
    <property type="entry name" value="Homeodomain-like"/>
    <property type="match status" value="2"/>
</dbReference>
<evidence type="ECO:0000256" key="2">
    <source>
        <dbReference type="ARBA" id="ARBA00023015"/>
    </source>
</evidence>
<gene>
    <name evidence="10" type="ORF">H9705_07235</name>
</gene>
<dbReference type="SMART" id="SM00448">
    <property type="entry name" value="REC"/>
    <property type="match status" value="1"/>
</dbReference>
<evidence type="ECO:0000259" key="9">
    <source>
        <dbReference type="PROSITE" id="PS50110"/>
    </source>
</evidence>
<dbReference type="Pfam" id="PF00072">
    <property type="entry name" value="Response_reg"/>
    <property type="match status" value="1"/>
</dbReference>
<dbReference type="Gene3D" id="1.10.10.60">
    <property type="entry name" value="Homeodomain-like"/>
    <property type="match status" value="2"/>
</dbReference>
<dbReference type="GO" id="GO:0003700">
    <property type="term" value="F:DNA-binding transcription factor activity"/>
    <property type="evidence" value="ECO:0007669"/>
    <property type="project" value="InterPro"/>
</dbReference>
<keyword evidence="4" id="KW-0804">Transcription</keyword>
<feature type="region of interest" description="Disordered" evidence="7">
    <location>
        <begin position="269"/>
        <end position="293"/>
    </location>
</feature>
<protein>
    <recommendedName>
        <fullName evidence="1">Stage 0 sporulation protein A homolog</fullName>
    </recommendedName>
</protein>
<keyword evidence="2" id="KW-0805">Transcription regulation</keyword>
<dbReference type="SUPFAM" id="SSF52172">
    <property type="entry name" value="CheY-like"/>
    <property type="match status" value="1"/>
</dbReference>
<dbReference type="InterPro" id="IPR020449">
    <property type="entry name" value="Tscrpt_reg_AraC-type_HTH"/>
</dbReference>
<keyword evidence="6" id="KW-0597">Phosphoprotein</keyword>
<dbReference type="AlphaFoldDB" id="A0A9D2NBN8"/>
<organism evidence="10 11">
    <name type="scientific">Candidatus Fusicatenibacter intestinigallinarum</name>
    <dbReference type="NCBI Taxonomy" id="2838598"/>
    <lineage>
        <taxon>Bacteria</taxon>
        <taxon>Bacillati</taxon>
        <taxon>Bacillota</taxon>
        <taxon>Clostridia</taxon>
        <taxon>Lachnospirales</taxon>
        <taxon>Lachnospiraceae</taxon>
        <taxon>Fusicatenibacter</taxon>
    </lineage>
</organism>
<evidence type="ECO:0000313" key="11">
    <source>
        <dbReference type="Proteomes" id="UP000823849"/>
    </source>
</evidence>
<dbReference type="PANTHER" id="PTHR43280:SF10">
    <property type="entry name" value="REGULATORY PROTEIN POCR"/>
    <property type="match status" value="1"/>
</dbReference>
<feature type="domain" description="HTH araC/xylS-type" evidence="8">
    <location>
        <begin position="169"/>
        <end position="267"/>
    </location>
</feature>
<evidence type="ECO:0000259" key="8">
    <source>
        <dbReference type="PROSITE" id="PS01124"/>
    </source>
</evidence>
<dbReference type="PROSITE" id="PS50110">
    <property type="entry name" value="RESPONSE_REGULATORY"/>
    <property type="match status" value="1"/>
</dbReference>
<evidence type="ECO:0000256" key="4">
    <source>
        <dbReference type="ARBA" id="ARBA00023163"/>
    </source>
</evidence>
<dbReference type="CDD" id="cd17536">
    <property type="entry name" value="REC_YesN-like"/>
    <property type="match status" value="1"/>
</dbReference>
<reference evidence="10" key="2">
    <citation type="submission" date="2021-04" db="EMBL/GenBank/DDBJ databases">
        <authorList>
            <person name="Gilroy R."/>
        </authorList>
    </citation>
    <scope>NUCLEOTIDE SEQUENCE</scope>
    <source>
        <strain evidence="10">CHK185-5351</strain>
    </source>
</reference>
<dbReference type="GO" id="GO:0043565">
    <property type="term" value="F:sequence-specific DNA binding"/>
    <property type="evidence" value="ECO:0007669"/>
    <property type="project" value="InterPro"/>
</dbReference>